<sequence length="135" mass="15175">MIMNTPSRKPLVFEEIAEPLPTDVSKRKRASKISKGKKKEEKFRPFDIGIPGDEPAAAKASPERYQGIKAANKSTMKDLKAIFTMKSKEQVGTTGPVRLSTEVKKLRKRTKKGTRELSRETRTQATRTQATREAD</sequence>
<organism evidence="2 3">
    <name type="scientific">Trichostrongylus colubriformis</name>
    <name type="common">Black scour worm</name>
    <dbReference type="NCBI Taxonomy" id="6319"/>
    <lineage>
        <taxon>Eukaryota</taxon>
        <taxon>Metazoa</taxon>
        <taxon>Ecdysozoa</taxon>
        <taxon>Nematoda</taxon>
        <taxon>Chromadorea</taxon>
        <taxon>Rhabditida</taxon>
        <taxon>Rhabditina</taxon>
        <taxon>Rhabditomorpha</taxon>
        <taxon>Strongyloidea</taxon>
        <taxon>Trichostrongylidae</taxon>
        <taxon>Trichostrongylus</taxon>
    </lineage>
</organism>
<accession>A0AAN8FLU4</accession>
<gene>
    <name evidence="2" type="ORF">GCK32_008090</name>
</gene>
<evidence type="ECO:0000313" key="2">
    <source>
        <dbReference type="EMBL" id="KAK5966548.1"/>
    </source>
</evidence>
<dbReference type="Proteomes" id="UP001331761">
    <property type="component" value="Unassembled WGS sequence"/>
</dbReference>
<feature type="compositionally biased region" description="Basic and acidic residues" evidence="1">
    <location>
        <begin position="113"/>
        <end position="122"/>
    </location>
</feature>
<feature type="region of interest" description="Disordered" evidence="1">
    <location>
        <begin position="18"/>
        <end position="64"/>
    </location>
</feature>
<feature type="compositionally biased region" description="Basic residues" evidence="1">
    <location>
        <begin position="26"/>
        <end position="37"/>
    </location>
</feature>
<evidence type="ECO:0000313" key="3">
    <source>
        <dbReference type="Proteomes" id="UP001331761"/>
    </source>
</evidence>
<keyword evidence="3" id="KW-1185">Reference proteome</keyword>
<evidence type="ECO:0000256" key="1">
    <source>
        <dbReference type="SAM" id="MobiDB-lite"/>
    </source>
</evidence>
<dbReference type="EMBL" id="WIXE01023402">
    <property type="protein sequence ID" value="KAK5966548.1"/>
    <property type="molecule type" value="Genomic_DNA"/>
</dbReference>
<reference evidence="2 3" key="1">
    <citation type="submission" date="2019-10" db="EMBL/GenBank/DDBJ databases">
        <title>Assembly and Annotation for the nematode Trichostrongylus colubriformis.</title>
        <authorList>
            <person name="Martin J."/>
        </authorList>
    </citation>
    <scope>NUCLEOTIDE SEQUENCE [LARGE SCALE GENOMIC DNA]</scope>
    <source>
        <strain evidence="2">G859</strain>
        <tissue evidence="2">Whole worm</tissue>
    </source>
</reference>
<name>A0AAN8FLU4_TRICO</name>
<dbReference type="AlphaFoldDB" id="A0AAN8FLU4"/>
<protein>
    <submittedName>
        <fullName evidence="2">Uncharacterized protein</fullName>
    </submittedName>
</protein>
<comment type="caution">
    <text evidence="2">The sequence shown here is derived from an EMBL/GenBank/DDBJ whole genome shotgun (WGS) entry which is preliminary data.</text>
</comment>
<feature type="region of interest" description="Disordered" evidence="1">
    <location>
        <begin position="89"/>
        <end position="135"/>
    </location>
</feature>
<proteinExistence type="predicted"/>